<dbReference type="NCBIfam" id="NF002060">
    <property type="entry name" value="PRK00892.1"/>
    <property type="match status" value="1"/>
</dbReference>
<dbReference type="Gene3D" id="3.40.1390.10">
    <property type="entry name" value="MurE/MurF, N-terminal domain"/>
    <property type="match status" value="1"/>
</dbReference>
<dbReference type="GO" id="GO:0016410">
    <property type="term" value="F:N-acyltransferase activity"/>
    <property type="evidence" value="ECO:0007669"/>
    <property type="project" value="InterPro"/>
</dbReference>
<evidence type="ECO:0000313" key="10">
    <source>
        <dbReference type="EMBL" id="RII00988.1"/>
    </source>
</evidence>
<dbReference type="SUPFAM" id="SSF51161">
    <property type="entry name" value="Trimeric LpxA-like enzymes"/>
    <property type="match status" value="1"/>
</dbReference>
<dbReference type="UniPathway" id="UPA00973"/>
<name>A0A399FX41_UNCN2</name>
<comment type="similarity">
    <text evidence="7">Belongs to the transferase hexapeptide repeat family. LpxD subfamily.</text>
</comment>
<dbReference type="AlphaFoldDB" id="A0A399FX41"/>
<feature type="active site" description="Proton acceptor" evidence="7">
    <location>
        <position position="241"/>
    </location>
</feature>
<dbReference type="GO" id="GO:0103118">
    <property type="term" value="F:UDP-3-O-[(3R)-3-hydroxyacyl]-glucosamine N-acyltransferase activity"/>
    <property type="evidence" value="ECO:0007669"/>
    <property type="project" value="UniProtKB-EC"/>
</dbReference>
<dbReference type="PANTHER" id="PTHR43378:SF2">
    <property type="entry name" value="UDP-3-O-ACYLGLUCOSAMINE N-ACYLTRANSFERASE 1, MITOCHONDRIAL-RELATED"/>
    <property type="match status" value="1"/>
</dbReference>
<feature type="domain" description="UDP-3-O-[3-hydroxymyristoyl] glucosamine N-acyltransferase non-repeat region" evidence="9">
    <location>
        <begin position="21"/>
        <end position="88"/>
    </location>
</feature>
<gene>
    <name evidence="7 10" type="primary">lpxD</name>
    <name evidence="10" type="ORF">B9J77_00125</name>
</gene>
<evidence type="ECO:0000256" key="7">
    <source>
        <dbReference type="HAMAP-Rule" id="MF_00523"/>
    </source>
</evidence>
<keyword evidence="4 7" id="KW-0677">Repeat</keyword>
<comment type="caution">
    <text evidence="10">The sequence shown here is derived from an EMBL/GenBank/DDBJ whole genome shotgun (WGS) entry which is preliminary data.</text>
</comment>
<dbReference type="InterPro" id="IPR007691">
    <property type="entry name" value="LpxD"/>
</dbReference>
<dbReference type="CDD" id="cd03352">
    <property type="entry name" value="LbH_LpxD"/>
    <property type="match status" value="1"/>
</dbReference>
<reference evidence="10 11" key="1">
    <citation type="submission" date="2018-08" db="EMBL/GenBank/DDBJ databases">
        <title>Draft genome of candidate division NPL-UPA2 bacterium Unc8 that adapted to ultra-basic serpentinizing groundwater.</title>
        <authorList>
            <person name="Ishii S."/>
            <person name="Suzuki S."/>
            <person name="Nealson K.H."/>
        </authorList>
    </citation>
    <scope>NUCLEOTIDE SEQUENCE [LARGE SCALE GENOMIC DNA]</scope>
    <source>
        <strain evidence="10">Unc8</strain>
    </source>
</reference>
<sequence>MSVTLSEIGRLIGGDVIGDGDTTITNVAGIEKAGTGDITFVANSRCLPLLKTTGASAVIVGRGVRSDKGIPLIETDNPYFAFVKVMELFASKDDDLSPSPGIHATVVLGKNVKIGNKVSLQPYVVIDDNVEIGDNVIIYPNTYIGKKSRIGEETLIYSGVTIREKTEIGKRTIIHSGVVIGGDGLGFIPVGRIHYKIPHIGTVIIGDDVEIGANVTIDRATIGETIIEKGVKIDNLVQIAHNVVVGENSMIVAQAGISGSTIIGKRVTMAGQSGTIGHIKIGDNTTIASRAVVTKSLPPNSFVSGVPARPHQEEQRIKAARQRLPQLRQTVRELLKRVEKLENKLSAND</sequence>
<dbReference type="Proteomes" id="UP000266287">
    <property type="component" value="Unassembled WGS sequence"/>
</dbReference>
<dbReference type="GO" id="GO:0009245">
    <property type="term" value="P:lipid A biosynthetic process"/>
    <property type="evidence" value="ECO:0007669"/>
    <property type="project" value="UniProtKB-UniRule"/>
</dbReference>
<accession>A0A399FX41</accession>
<dbReference type="GO" id="GO:0016020">
    <property type="term" value="C:membrane"/>
    <property type="evidence" value="ECO:0007669"/>
    <property type="project" value="GOC"/>
</dbReference>
<dbReference type="HAMAP" id="MF_00523">
    <property type="entry name" value="LpxD"/>
    <property type="match status" value="1"/>
</dbReference>
<keyword evidence="5 7" id="KW-0443">Lipid metabolism</keyword>
<keyword evidence="2 7" id="KW-0441">Lipid A biosynthesis</keyword>
<dbReference type="PANTHER" id="PTHR43378">
    <property type="entry name" value="UDP-3-O-ACYLGLUCOSAMINE N-ACYLTRANSFERASE"/>
    <property type="match status" value="1"/>
</dbReference>
<comment type="function">
    <text evidence="7">Catalyzes the N-acylation of UDP-3-O-acylglucosamine using 3-hydroxyacyl-ACP as the acyl donor. Is involved in the biosynthesis of lipid A, a phosphorylated glycolipid that anchors the lipopolysaccharide to the outer membrane of the cell.</text>
</comment>
<dbReference type="NCBIfam" id="TIGR01853">
    <property type="entry name" value="lipid_A_lpxD"/>
    <property type="match status" value="1"/>
</dbReference>
<keyword evidence="3 7" id="KW-0808">Transferase</keyword>
<comment type="subunit">
    <text evidence="7">Homotrimer.</text>
</comment>
<dbReference type="Pfam" id="PF00132">
    <property type="entry name" value="Hexapep"/>
    <property type="match status" value="3"/>
</dbReference>
<keyword evidence="1 7" id="KW-0444">Lipid biosynthesis</keyword>
<evidence type="ECO:0000313" key="11">
    <source>
        <dbReference type="Proteomes" id="UP000266287"/>
    </source>
</evidence>
<protein>
    <recommendedName>
        <fullName evidence="7">UDP-3-O-acylglucosamine N-acyltransferase</fullName>
        <ecNumber evidence="7">2.3.1.191</ecNumber>
    </recommendedName>
</protein>
<dbReference type="InterPro" id="IPR001451">
    <property type="entry name" value="Hexapep"/>
</dbReference>
<proteinExistence type="inferred from homology"/>
<evidence type="ECO:0000256" key="1">
    <source>
        <dbReference type="ARBA" id="ARBA00022516"/>
    </source>
</evidence>
<feature type="coiled-coil region" evidence="8">
    <location>
        <begin position="317"/>
        <end position="344"/>
    </location>
</feature>
<evidence type="ECO:0000259" key="9">
    <source>
        <dbReference type="Pfam" id="PF04613"/>
    </source>
</evidence>
<evidence type="ECO:0000256" key="2">
    <source>
        <dbReference type="ARBA" id="ARBA00022556"/>
    </source>
</evidence>
<evidence type="ECO:0000256" key="3">
    <source>
        <dbReference type="ARBA" id="ARBA00022679"/>
    </source>
</evidence>
<evidence type="ECO:0000256" key="6">
    <source>
        <dbReference type="ARBA" id="ARBA00023315"/>
    </source>
</evidence>
<comment type="pathway">
    <text evidence="7">Bacterial outer membrane biogenesis; LPS lipid A biosynthesis.</text>
</comment>
<organism evidence="10 11">
    <name type="scientific">candidate division NPL-UPA2 bacterium Unc8</name>
    <dbReference type="NCBI Taxonomy" id="1980939"/>
    <lineage>
        <taxon>Bacteria</taxon>
    </lineage>
</organism>
<dbReference type="Gene3D" id="2.160.10.10">
    <property type="entry name" value="Hexapeptide repeat proteins"/>
    <property type="match status" value="1"/>
</dbReference>
<evidence type="ECO:0000256" key="4">
    <source>
        <dbReference type="ARBA" id="ARBA00022737"/>
    </source>
</evidence>
<keyword evidence="6 7" id="KW-0012">Acyltransferase</keyword>
<evidence type="ECO:0000256" key="8">
    <source>
        <dbReference type="SAM" id="Coils"/>
    </source>
</evidence>
<evidence type="ECO:0000256" key="5">
    <source>
        <dbReference type="ARBA" id="ARBA00023098"/>
    </source>
</evidence>
<dbReference type="InterPro" id="IPR011004">
    <property type="entry name" value="Trimer_LpxA-like_sf"/>
</dbReference>
<keyword evidence="8" id="KW-0175">Coiled coil</keyword>
<dbReference type="EMBL" id="NDHY01000001">
    <property type="protein sequence ID" value="RII00988.1"/>
    <property type="molecule type" value="Genomic_DNA"/>
</dbReference>
<dbReference type="EC" id="2.3.1.191" evidence="7"/>
<comment type="catalytic activity">
    <reaction evidence="7">
        <text>a UDP-3-O-[(3R)-3-hydroxyacyl]-alpha-D-glucosamine + a (3R)-hydroxyacyl-[ACP] = a UDP-2-N,3-O-bis[(3R)-3-hydroxyacyl]-alpha-D-glucosamine + holo-[ACP] + H(+)</text>
        <dbReference type="Rhea" id="RHEA:53836"/>
        <dbReference type="Rhea" id="RHEA-COMP:9685"/>
        <dbReference type="Rhea" id="RHEA-COMP:9945"/>
        <dbReference type="ChEBI" id="CHEBI:15378"/>
        <dbReference type="ChEBI" id="CHEBI:64479"/>
        <dbReference type="ChEBI" id="CHEBI:78827"/>
        <dbReference type="ChEBI" id="CHEBI:137740"/>
        <dbReference type="ChEBI" id="CHEBI:137748"/>
        <dbReference type="EC" id="2.3.1.191"/>
    </reaction>
</comment>
<dbReference type="Pfam" id="PF04613">
    <property type="entry name" value="LpxD"/>
    <property type="match status" value="1"/>
</dbReference>
<dbReference type="InterPro" id="IPR020573">
    <property type="entry name" value="UDP_GlcNAc_AcTrfase_non-rep"/>
</dbReference>